<dbReference type="Proteomes" id="UP000492821">
    <property type="component" value="Unassembled WGS sequence"/>
</dbReference>
<dbReference type="AlphaFoldDB" id="A0A7E4VN37"/>
<dbReference type="Pfam" id="PF01974">
    <property type="entry name" value="tRNA_int_endo"/>
    <property type="match status" value="1"/>
</dbReference>
<evidence type="ECO:0000256" key="6">
    <source>
        <dbReference type="SAM" id="MobiDB-lite"/>
    </source>
</evidence>
<keyword evidence="4" id="KW-0456">Lyase</keyword>
<dbReference type="GO" id="GO:0003676">
    <property type="term" value="F:nucleic acid binding"/>
    <property type="evidence" value="ECO:0007669"/>
    <property type="project" value="InterPro"/>
</dbReference>
<dbReference type="WBParaSite" id="Pan_g23205.t1">
    <property type="protein sequence ID" value="Pan_g23205.t1"/>
    <property type="gene ID" value="Pan_g23205"/>
</dbReference>
<reference evidence="8" key="1">
    <citation type="journal article" date="2013" name="Genetics">
        <title>The draft genome and transcriptome of Panagrellus redivivus are shaped by the harsh demands of a free-living lifestyle.</title>
        <authorList>
            <person name="Srinivasan J."/>
            <person name="Dillman A.R."/>
            <person name="Macchietto M.G."/>
            <person name="Heikkinen L."/>
            <person name="Lakso M."/>
            <person name="Fracchia K.M."/>
            <person name="Antoshechkin I."/>
            <person name="Mortazavi A."/>
            <person name="Wong G."/>
            <person name="Sternberg P.W."/>
        </authorList>
    </citation>
    <scope>NUCLEOTIDE SEQUENCE [LARGE SCALE GENOMIC DNA]</scope>
    <source>
        <strain evidence="8">MT8872</strain>
    </source>
</reference>
<evidence type="ECO:0000313" key="9">
    <source>
        <dbReference type="WBParaSite" id="Pan_g23205.t1"/>
    </source>
</evidence>
<dbReference type="GO" id="GO:0005634">
    <property type="term" value="C:nucleus"/>
    <property type="evidence" value="ECO:0007669"/>
    <property type="project" value="UniProtKB-ARBA"/>
</dbReference>
<evidence type="ECO:0000313" key="8">
    <source>
        <dbReference type="Proteomes" id="UP000492821"/>
    </source>
</evidence>
<dbReference type="Gene3D" id="3.40.1350.10">
    <property type="match status" value="1"/>
</dbReference>
<protein>
    <recommendedName>
        <fullName evidence="2">tRNA-intron lyase</fullName>
        <ecNumber evidence="2">4.6.1.16</ecNumber>
    </recommendedName>
</protein>
<name>A0A7E4VN37_PANRE</name>
<feature type="region of interest" description="Disordered" evidence="6">
    <location>
        <begin position="346"/>
        <end position="383"/>
    </location>
</feature>
<dbReference type="InterPro" id="IPR006677">
    <property type="entry name" value="tRNA_intron_Endonuc_cat-like"/>
</dbReference>
<dbReference type="InterPro" id="IPR006676">
    <property type="entry name" value="tRNA_splic"/>
</dbReference>
<comment type="similarity">
    <text evidence="1">Belongs to the tRNA-intron endonuclease family.</text>
</comment>
<proteinExistence type="inferred from homology"/>
<dbReference type="CDD" id="cd22363">
    <property type="entry name" value="tRNA-intron_lyase_C"/>
    <property type="match status" value="1"/>
</dbReference>
<evidence type="ECO:0000259" key="7">
    <source>
        <dbReference type="Pfam" id="PF01974"/>
    </source>
</evidence>
<accession>A0A7E4VN37</accession>
<keyword evidence="8" id="KW-1185">Reference proteome</keyword>
<dbReference type="InterPro" id="IPR036167">
    <property type="entry name" value="tRNA_intron_Endo_cat-like_sf"/>
</dbReference>
<dbReference type="GO" id="GO:0000213">
    <property type="term" value="F:tRNA-intron lyase activity"/>
    <property type="evidence" value="ECO:0007669"/>
    <property type="project" value="UniProtKB-EC"/>
</dbReference>
<dbReference type="NCBIfam" id="TIGR00324">
    <property type="entry name" value="endA"/>
    <property type="match status" value="1"/>
</dbReference>
<dbReference type="EC" id="4.6.1.16" evidence="2"/>
<evidence type="ECO:0000256" key="3">
    <source>
        <dbReference type="ARBA" id="ARBA00022694"/>
    </source>
</evidence>
<evidence type="ECO:0000256" key="2">
    <source>
        <dbReference type="ARBA" id="ARBA00012573"/>
    </source>
</evidence>
<dbReference type="SUPFAM" id="SSF53032">
    <property type="entry name" value="tRNA-intron endonuclease catalytic domain-like"/>
    <property type="match status" value="1"/>
</dbReference>
<reference evidence="9" key="2">
    <citation type="submission" date="2020-10" db="UniProtKB">
        <authorList>
            <consortium name="WormBaseParasite"/>
        </authorList>
    </citation>
    <scope>IDENTIFICATION</scope>
</reference>
<evidence type="ECO:0000256" key="1">
    <source>
        <dbReference type="ARBA" id="ARBA00008078"/>
    </source>
</evidence>
<dbReference type="GO" id="GO:0000379">
    <property type="term" value="P:tRNA-type intron splice site recognition and cleavage"/>
    <property type="evidence" value="ECO:0007669"/>
    <property type="project" value="TreeGrafter"/>
</dbReference>
<feature type="compositionally biased region" description="Basic and acidic residues" evidence="6">
    <location>
        <begin position="354"/>
        <end position="366"/>
    </location>
</feature>
<evidence type="ECO:0000256" key="4">
    <source>
        <dbReference type="ARBA" id="ARBA00023239"/>
    </source>
</evidence>
<dbReference type="InterPro" id="IPR011856">
    <property type="entry name" value="tRNA_endonuc-like_dom_sf"/>
</dbReference>
<dbReference type="PANTHER" id="PTHR13070">
    <property type="entry name" value="TRNA-SPLICING ENDONUCLEASE SUBUNIT SEN34-RELATED"/>
    <property type="match status" value="1"/>
</dbReference>
<keyword evidence="3" id="KW-0819">tRNA processing</keyword>
<organism evidence="8 9">
    <name type="scientific">Panagrellus redivivus</name>
    <name type="common">Microworm</name>
    <dbReference type="NCBI Taxonomy" id="6233"/>
    <lineage>
        <taxon>Eukaryota</taxon>
        <taxon>Metazoa</taxon>
        <taxon>Ecdysozoa</taxon>
        <taxon>Nematoda</taxon>
        <taxon>Chromadorea</taxon>
        <taxon>Rhabditida</taxon>
        <taxon>Tylenchina</taxon>
        <taxon>Panagrolaimomorpha</taxon>
        <taxon>Panagrolaimoidea</taxon>
        <taxon>Panagrolaimidae</taxon>
        <taxon>Panagrellus</taxon>
    </lineage>
</organism>
<dbReference type="PANTHER" id="PTHR13070:SF0">
    <property type="entry name" value="TRNA-SPLICING ENDONUCLEASE SUBUNIT SEN34"/>
    <property type="match status" value="1"/>
</dbReference>
<comment type="catalytic activity">
    <reaction evidence="5">
        <text>pretRNA = a 3'-half-tRNA molecule with a 5'-OH end + a 5'-half-tRNA molecule with a 2',3'-cyclic phosphate end + an intron with a 2',3'-cyclic phosphate and a 5'-hydroxyl terminus.</text>
        <dbReference type="EC" id="4.6.1.16"/>
    </reaction>
</comment>
<feature type="domain" description="tRNA intron endonuclease catalytic" evidence="7">
    <location>
        <begin position="243"/>
        <end position="325"/>
    </location>
</feature>
<evidence type="ECO:0000256" key="5">
    <source>
        <dbReference type="ARBA" id="ARBA00034031"/>
    </source>
</evidence>
<sequence>MASIDPEDPDTLAAISKAVEEVSGGQRTLLPAESDAPGDLSGVLDVDADVARLISAPDAESKVRLGGDKRWSIVHLGGDDFGCFELDAYEEIAKKHRILGEPQGMELHGKRGYKAGVFFKPEEVCLMKENGICDILKFADQDTPGSFLHSVKEPKKDKLLENAHVRAMALKRKKQYEDAGLPPPKRQKLDPTEIEVTEEEVAEALAFLKTRCPEQSPDKYLVNDYFIHADLSEVLQLTVRLEHQRLVYADLWRRGFMLTPGSKFGCDYLVYDGRPNDVHSDFMCHVMTENDVVTPRWIRTYTRLARSVKKQIMLAVVWADKKVTYTRHADWDDGFTGKGKVKRIEPPVIVNSKSKTDTRRKAEEPKVGSSVEEPASTPPESWDDVIAAIDKYPKFNKPS</sequence>